<dbReference type="InterPro" id="IPR001173">
    <property type="entry name" value="Glyco_trans_2-like"/>
</dbReference>
<feature type="domain" description="Glycosyltransferase 2-like" evidence="2">
    <location>
        <begin position="4"/>
        <end position="127"/>
    </location>
</feature>
<dbReference type="SUPFAM" id="SSF53448">
    <property type="entry name" value="Nucleotide-diphospho-sugar transferases"/>
    <property type="match status" value="1"/>
</dbReference>
<dbReference type="AlphaFoldDB" id="Q8GPF0"/>
<evidence type="ECO:0000256" key="1">
    <source>
        <dbReference type="ARBA" id="ARBA00006739"/>
    </source>
</evidence>
<dbReference type="Gene3D" id="3.90.550.10">
    <property type="entry name" value="Spore Coat Polysaccharide Biosynthesis Protein SpsA, Chain A"/>
    <property type="match status" value="1"/>
</dbReference>
<dbReference type="InterPro" id="IPR029044">
    <property type="entry name" value="Nucleotide-diphossugar_trans"/>
</dbReference>
<dbReference type="EMBL" id="AF454495">
    <property type="protein sequence ID" value="AAN63686.1"/>
    <property type="molecule type" value="Genomic_DNA"/>
</dbReference>
<dbReference type="CDD" id="cd04196">
    <property type="entry name" value="GT_2_like_d"/>
    <property type="match status" value="1"/>
</dbReference>
<dbReference type="Pfam" id="PF00535">
    <property type="entry name" value="Glycos_transf_2"/>
    <property type="match status" value="1"/>
</dbReference>
<dbReference type="InterPro" id="IPR050834">
    <property type="entry name" value="Glycosyltransf_2"/>
</dbReference>
<protein>
    <submittedName>
        <fullName evidence="3">Eps4J</fullName>
    </submittedName>
</protein>
<organism evidence="3">
    <name type="scientific">Streptococcus thermophilus</name>
    <dbReference type="NCBI Taxonomy" id="1308"/>
    <lineage>
        <taxon>Bacteria</taxon>
        <taxon>Bacillati</taxon>
        <taxon>Bacillota</taxon>
        <taxon>Bacilli</taxon>
        <taxon>Lactobacillales</taxon>
        <taxon>Streptococcaceae</taxon>
        <taxon>Streptococcus</taxon>
    </lineage>
</organism>
<evidence type="ECO:0000259" key="2">
    <source>
        <dbReference type="Pfam" id="PF00535"/>
    </source>
</evidence>
<dbReference type="CAZy" id="GT2">
    <property type="family name" value="Glycosyltransferase Family 2"/>
</dbReference>
<sequence length="314" mass="37264">MKTSVIIATYNGSKFIEEQFDSILAQSVQPDEVVITDDGSKDNTREVVQRYIDEHDLNKKWHLHVNEKNKGYARNFLDGAMLTTGDIVFFCDQDDIWISDRVKKMSEVMEKNPKINLLCSNLEPFYYEEDTRKWSEKDLKAMKTDGSLEICDLTPEYFHLKRSGCTMCIRKTFLEEIMPYWTANWPHDDFVWKMAVISSSCAILHFVSMRRRMHSNNATVIRVRTRDWRIKQLHEYQMQYTELKKYAQKYNVPDTYSKIIDKNIKSIKQRISLVEHHNLFAWPILAINFKECYPRKKGLYLDGYLSIMKEYKGI</sequence>
<gene>
    <name evidence="3" type="primary">eps4J</name>
</gene>
<dbReference type="PANTHER" id="PTHR43685">
    <property type="entry name" value="GLYCOSYLTRANSFERASE"/>
    <property type="match status" value="1"/>
</dbReference>
<accession>Q8GPF0</accession>
<proteinExistence type="inferred from homology"/>
<comment type="similarity">
    <text evidence="1">Belongs to the glycosyltransferase 2 family.</text>
</comment>
<dbReference type="PANTHER" id="PTHR43685:SF11">
    <property type="entry name" value="GLYCOSYLTRANSFERASE TAGX-RELATED"/>
    <property type="match status" value="1"/>
</dbReference>
<reference evidence="3" key="1">
    <citation type="submission" date="2001-12" db="EMBL/GenBank/DDBJ databases">
        <title>Diversity of eps operons in Streptococcus thermophilus.</title>
        <authorList>
            <person name="Rallu F."/>
            <person name="Ehrlich D.S."/>
            <person name="Renault P."/>
        </authorList>
    </citation>
    <scope>NUCLEOTIDE SEQUENCE</scope>
</reference>
<evidence type="ECO:0000313" key="3">
    <source>
        <dbReference type="EMBL" id="AAN63686.1"/>
    </source>
</evidence>
<name>Q8GPF0_STRTR</name>